<feature type="region of interest" description="Disordered" evidence="4">
    <location>
        <begin position="1446"/>
        <end position="1491"/>
    </location>
</feature>
<evidence type="ECO:0000259" key="6">
    <source>
        <dbReference type="PROSITE" id="PS50825"/>
    </source>
</evidence>
<gene>
    <name evidence="8" type="ORF">KUTeg_014730</name>
</gene>
<feature type="region of interest" description="Disordered" evidence="4">
    <location>
        <begin position="1397"/>
        <end position="1434"/>
    </location>
</feature>
<feature type="domain" description="HYR" evidence="6">
    <location>
        <begin position="973"/>
        <end position="1058"/>
    </location>
</feature>
<name>A0ABQ9ER83_TEGGR</name>
<dbReference type="SMART" id="SM01411">
    <property type="entry name" value="Ephrin_rec_like"/>
    <property type="match status" value="1"/>
</dbReference>
<dbReference type="InterPro" id="IPR003410">
    <property type="entry name" value="HYR_dom"/>
</dbReference>
<proteinExistence type="predicted"/>
<keyword evidence="9" id="KW-1185">Reference proteome</keyword>
<dbReference type="InterPro" id="IPR000436">
    <property type="entry name" value="Sushi_SCR_CCP_dom"/>
</dbReference>
<dbReference type="InterPro" id="IPR008197">
    <property type="entry name" value="WAP_dom"/>
</dbReference>
<dbReference type="PANTHER" id="PTHR46513">
    <property type="entry name" value="VITELLOGENIN RECEPTOR-LIKE PROTEIN-RELATED-RELATED"/>
    <property type="match status" value="1"/>
</dbReference>
<dbReference type="Proteomes" id="UP001217089">
    <property type="component" value="Unassembled WGS sequence"/>
</dbReference>
<accession>A0ABQ9ER83</accession>
<evidence type="ECO:0000256" key="2">
    <source>
        <dbReference type="ARBA" id="ARBA00023157"/>
    </source>
</evidence>
<dbReference type="EMBL" id="JARBDR010000743">
    <property type="protein sequence ID" value="KAJ8307718.1"/>
    <property type="molecule type" value="Genomic_DNA"/>
</dbReference>
<dbReference type="Pfam" id="PF07699">
    <property type="entry name" value="Ephrin_rec_like"/>
    <property type="match status" value="1"/>
</dbReference>
<keyword evidence="5" id="KW-1133">Transmembrane helix</keyword>
<dbReference type="InterPro" id="IPR011641">
    <property type="entry name" value="Tyr-kin_ephrin_A/B_rcpt-like"/>
</dbReference>
<feature type="repeat" description="LDL-receptor class B" evidence="3">
    <location>
        <begin position="216"/>
        <end position="260"/>
    </location>
</feature>
<evidence type="ECO:0000313" key="8">
    <source>
        <dbReference type="EMBL" id="KAJ8307718.1"/>
    </source>
</evidence>
<dbReference type="InterPro" id="IPR011042">
    <property type="entry name" value="6-blade_b-propeller_TolB-like"/>
</dbReference>
<feature type="compositionally biased region" description="Basic and acidic residues" evidence="4">
    <location>
        <begin position="1481"/>
        <end position="1490"/>
    </location>
</feature>
<sequence>MEKNCIVWMSKNQSSCTFWPNQLSINYNTGRLYWTDGWTSSICSCKLDGTNCSPHNITVGRDSNVFGLGLMGSGGDTVIYYSGLHNSTVSVLDSSRNSVLTPGAKATKSYFIVSTDKTITQPNGNSPCSTTSCSDICVPTDQRSASCACPSYSAKVMINKQNCGTPEEILLYADTLAGEVGMVSAALKPIENVLHPSTLIARAENPVAVTFDSINNEVYFSDIGSSTIEKVKLDGTGRMELLNNAEGIDQVEGMAIDTKQRRLYFSNHGYTDKDSVAFWHKIEMISLDKTQRRTVITDVEKPRGIWIDSNKRYLYYTDWGSTPKVRKSTLDGLDIKDIGTQLISHQRPNGVAVIDDKIFIVDSDKKSTVEFIKPDGTKSGYAVTSQLAFPFGVTGNSDSLYVSDAGDTAAGVNSRLHFIPNNYPNNNNLTGSVIISGFQRLTGIHFLKKTSKYPQDLGVCTDSQNPCTRGGICTTKPTQNIATCLCQSNRLNYLDTDRKTCKTPKNNYMLIADVDGLKMASLESDSHVYTIRPGSGKCGPFKGLALDPYGKKIYYTESESGKIYRANIDGTNEEQLLEHEHRIEHITFSNDQLFWTSLYGCNDTMGGIYQWNLNPQSTPIELKMNVSQPHGIAANARYICWSDKAGINAYELTKKKFYMNLMPSGTSVRSLSLDDLGTLYISYSNGSLIARKFPNEPFRPALSINEGNLMPGEGMFVSGKYCYMVTSRNQIKLFDRLTKLSRTKNLNMGSLANPGQIVVIQDSSDLSSEQQDLIKPGVCSTSVTRNCASYDCNNDLVCGGNQKCCYNTGSCGASACEDPEISGDICQLNINGTRINWSEKQGKYSDGCIECDCTNPNCQLMCPQLTCSEADQVNGGCCQVCSSIKKCSEKPKISNCPTSQKTIELPADKSYVLLDHQNLKIESISAMSCDFQPVKLSPLMPNNVTWKQDPQKLRITATDKQGTDICEFQLKVNDNISPLITYCPSNINGIAKSNEGLKVEWLEPRATDNSGEVKIEYDPDSRKNGENFPVGLDILKYLVRDGAGNVNESCQFTVNITKKEISCHEPPVLQNGILRCSSSGGKTSCHIEKCNDGYVKFPDHDKIYECSTDGVWKPAFPELFKLEACFKPEPVEIKLPFFVTMIDCPIINFNKYYLLNCLSISNLCPAPGSKISLCKEDRITVTHSANTETTSVIGNTMGELPFGGDLNTVINDIHQANLRVVYFFSNKTYEILCPKLACDIDINKTRSALTSEAKESCPVGSEYHKDVNGKPACIKCSPGKYYKGTRCAKCLKGTYQEDPGQLLCLECKTGTTTIKEAAYREAHCIEIKPKESTGPAVGLILGPVITALLVIVIALGVVFLIKRRRQREAIKKGQYESSSDVKDKRVSDVYDELKEDEYNVIPADHVPSNPDDAGNDGYASPKDMPSVGNDGYASPKDMPGVGNDGYATPKDMPNTGNDGYVMSKDAQKNRALPNPYAQLGSKKDGDKDYEGLLTSPYEKLQASKEKEETYTNPVYIGNIN</sequence>
<evidence type="ECO:0008006" key="10">
    <source>
        <dbReference type="Google" id="ProtNLM"/>
    </source>
</evidence>
<keyword evidence="5" id="KW-0472">Membrane</keyword>
<keyword evidence="1" id="KW-0677">Repeat</keyword>
<dbReference type="InterPro" id="IPR035976">
    <property type="entry name" value="Sushi/SCR/CCP_sf"/>
</dbReference>
<keyword evidence="2" id="KW-1015">Disulfide bond</keyword>
<dbReference type="Gene3D" id="2.120.10.30">
    <property type="entry name" value="TolB, C-terminal domain"/>
    <property type="match status" value="3"/>
</dbReference>
<dbReference type="InterPro" id="IPR050778">
    <property type="entry name" value="Cueball_EGF_LRP_Nidogen"/>
</dbReference>
<dbReference type="SMART" id="SM00135">
    <property type="entry name" value="LY"/>
    <property type="match status" value="6"/>
</dbReference>
<evidence type="ECO:0000256" key="1">
    <source>
        <dbReference type="ARBA" id="ARBA00022737"/>
    </source>
</evidence>
<evidence type="ECO:0000313" key="9">
    <source>
        <dbReference type="Proteomes" id="UP001217089"/>
    </source>
</evidence>
<dbReference type="PROSITE" id="PS51390">
    <property type="entry name" value="WAP"/>
    <property type="match status" value="1"/>
</dbReference>
<reference evidence="8 9" key="1">
    <citation type="submission" date="2022-12" db="EMBL/GenBank/DDBJ databases">
        <title>Chromosome-level genome of Tegillarca granosa.</title>
        <authorList>
            <person name="Kim J."/>
        </authorList>
    </citation>
    <scope>NUCLEOTIDE SEQUENCE [LARGE SCALE GENOMIC DNA]</scope>
    <source>
        <strain evidence="8">Teg-2019</strain>
        <tissue evidence="8">Adductor muscle</tissue>
    </source>
</reference>
<evidence type="ECO:0000256" key="4">
    <source>
        <dbReference type="SAM" id="MobiDB-lite"/>
    </source>
</evidence>
<dbReference type="InterPro" id="IPR000033">
    <property type="entry name" value="LDLR_classB_rpt"/>
</dbReference>
<protein>
    <recommendedName>
        <fullName evidence="10">HYR domain-containing protein</fullName>
    </recommendedName>
</protein>
<dbReference type="SUPFAM" id="SSF63825">
    <property type="entry name" value="YWTD domain"/>
    <property type="match status" value="3"/>
</dbReference>
<feature type="domain" description="WAP" evidence="7">
    <location>
        <begin position="772"/>
        <end position="820"/>
    </location>
</feature>
<comment type="caution">
    <text evidence="8">The sequence shown here is derived from an EMBL/GenBank/DDBJ whole genome shotgun (WGS) entry which is preliminary data.</text>
</comment>
<dbReference type="CDD" id="cd00033">
    <property type="entry name" value="CCP"/>
    <property type="match status" value="1"/>
</dbReference>
<dbReference type="PANTHER" id="PTHR46513:SF13">
    <property type="entry name" value="EGF-LIKE DOMAIN-CONTAINING PROTEIN"/>
    <property type="match status" value="1"/>
</dbReference>
<dbReference type="Pfam" id="PF02494">
    <property type="entry name" value="HYR"/>
    <property type="match status" value="1"/>
</dbReference>
<evidence type="ECO:0000256" key="3">
    <source>
        <dbReference type="PROSITE-ProRule" id="PRU00461"/>
    </source>
</evidence>
<dbReference type="PROSITE" id="PS51120">
    <property type="entry name" value="LDLRB"/>
    <property type="match status" value="1"/>
</dbReference>
<keyword evidence="5" id="KW-0812">Transmembrane</keyword>
<organism evidence="8 9">
    <name type="scientific">Tegillarca granosa</name>
    <name type="common">Malaysian cockle</name>
    <name type="synonym">Anadara granosa</name>
    <dbReference type="NCBI Taxonomy" id="220873"/>
    <lineage>
        <taxon>Eukaryota</taxon>
        <taxon>Metazoa</taxon>
        <taxon>Spiralia</taxon>
        <taxon>Lophotrochozoa</taxon>
        <taxon>Mollusca</taxon>
        <taxon>Bivalvia</taxon>
        <taxon>Autobranchia</taxon>
        <taxon>Pteriomorphia</taxon>
        <taxon>Arcoida</taxon>
        <taxon>Arcoidea</taxon>
        <taxon>Arcidae</taxon>
        <taxon>Tegillarca</taxon>
    </lineage>
</organism>
<dbReference type="SUPFAM" id="SSF57535">
    <property type="entry name" value="Complement control module/SCR domain"/>
    <property type="match status" value="1"/>
</dbReference>
<evidence type="ECO:0000259" key="7">
    <source>
        <dbReference type="PROSITE" id="PS51390"/>
    </source>
</evidence>
<evidence type="ECO:0000256" key="5">
    <source>
        <dbReference type="SAM" id="Phobius"/>
    </source>
</evidence>
<dbReference type="Gene3D" id="2.10.50.10">
    <property type="entry name" value="Tumor Necrosis Factor Receptor, subunit A, domain 2"/>
    <property type="match status" value="1"/>
</dbReference>
<dbReference type="PROSITE" id="PS50825">
    <property type="entry name" value="HYR"/>
    <property type="match status" value="1"/>
</dbReference>
<feature type="transmembrane region" description="Helical" evidence="5">
    <location>
        <begin position="1336"/>
        <end position="1361"/>
    </location>
</feature>